<comment type="caution">
    <text evidence="8">The sequence shown here is derived from an EMBL/GenBank/DDBJ whole genome shotgun (WGS) entry which is preliminary data.</text>
</comment>
<dbReference type="OrthoDB" id="286395at2759"/>
<name>A0A9W8BF53_9FUNG</name>
<organism evidence="8 9">
    <name type="scientific">Coemansia thaxteri</name>
    <dbReference type="NCBI Taxonomy" id="2663907"/>
    <lineage>
        <taxon>Eukaryota</taxon>
        <taxon>Fungi</taxon>
        <taxon>Fungi incertae sedis</taxon>
        <taxon>Zoopagomycota</taxon>
        <taxon>Kickxellomycotina</taxon>
        <taxon>Kickxellomycetes</taxon>
        <taxon>Kickxellales</taxon>
        <taxon>Kickxellaceae</taxon>
        <taxon>Coemansia</taxon>
    </lineage>
</organism>
<evidence type="ECO:0000256" key="4">
    <source>
        <dbReference type="ARBA" id="ARBA00022824"/>
    </source>
</evidence>
<dbReference type="PANTHER" id="PTHR12906">
    <property type="entry name" value="PROTEIN C20ORF24 RAB5-INTERACTING PROTEIN"/>
    <property type="match status" value="1"/>
</dbReference>
<gene>
    <name evidence="8" type="ORF">H4R26_004966</name>
</gene>
<reference evidence="8" key="1">
    <citation type="submission" date="2022-07" db="EMBL/GenBank/DDBJ databases">
        <title>Phylogenomic reconstructions and comparative analyses of Kickxellomycotina fungi.</title>
        <authorList>
            <person name="Reynolds N.K."/>
            <person name="Stajich J.E."/>
            <person name="Barry K."/>
            <person name="Grigoriev I.V."/>
            <person name="Crous P."/>
            <person name="Smith M.E."/>
        </authorList>
    </citation>
    <scope>NUCLEOTIDE SEQUENCE</scope>
    <source>
        <strain evidence="8">IMI 214461</strain>
    </source>
</reference>
<evidence type="ECO:0000256" key="7">
    <source>
        <dbReference type="SAM" id="Phobius"/>
    </source>
</evidence>
<feature type="transmembrane region" description="Helical" evidence="7">
    <location>
        <begin position="59"/>
        <end position="77"/>
    </location>
</feature>
<dbReference type="PANTHER" id="PTHR12906:SF0">
    <property type="entry name" value="GEL COMPLEX SUBUNIT OPTI"/>
    <property type="match status" value="1"/>
</dbReference>
<dbReference type="Proteomes" id="UP001150907">
    <property type="component" value="Unassembled WGS sequence"/>
</dbReference>
<evidence type="ECO:0000256" key="1">
    <source>
        <dbReference type="ARBA" id="ARBA00004477"/>
    </source>
</evidence>
<comment type="similarity">
    <text evidence="2">Belongs to the EMC6 family.</text>
</comment>
<keyword evidence="5 7" id="KW-1133">Transmembrane helix</keyword>
<accession>A0A9W8BF53</accession>
<feature type="transmembrane region" description="Helical" evidence="7">
    <location>
        <begin position="97"/>
        <end position="115"/>
    </location>
</feature>
<evidence type="ECO:0000313" key="9">
    <source>
        <dbReference type="Proteomes" id="UP001150907"/>
    </source>
</evidence>
<dbReference type="AlphaFoldDB" id="A0A9W8BF53"/>
<keyword evidence="6 7" id="KW-0472">Membrane</keyword>
<dbReference type="GO" id="GO:0005739">
    <property type="term" value="C:mitochondrion"/>
    <property type="evidence" value="ECO:0007669"/>
    <property type="project" value="GOC"/>
</dbReference>
<feature type="transmembrane region" description="Helical" evidence="7">
    <location>
        <begin position="33"/>
        <end position="52"/>
    </location>
</feature>
<evidence type="ECO:0000256" key="5">
    <source>
        <dbReference type="ARBA" id="ARBA00022989"/>
    </source>
</evidence>
<sequence length="118" mass="13052">MPSSDSKDPNSPTLWQKAFLRDAQWRKDELRALVFWLILAFSLFLGLFYGIAGFHGLPCFVSFFVAVVAVPSIYWTSFLGVDDADYGGKMELLGDSVGTGVAMFVLAWVTMYSALHAS</sequence>
<comment type="subcellular location">
    <subcellularLocation>
        <location evidence="1">Endoplasmic reticulum membrane</location>
        <topology evidence="1">Multi-pass membrane protein</topology>
    </subcellularLocation>
</comment>
<dbReference type="InterPro" id="IPR010742">
    <property type="entry name" value="RCAF1"/>
</dbReference>
<dbReference type="Pfam" id="PF07019">
    <property type="entry name" value="EMC6"/>
    <property type="match status" value="1"/>
</dbReference>
<evidence type="ECO:0000313" key="8">
    <source>
        <dbReference type="EMBL" id="KAJ1999673.1"/>
    </source>
</evidence>
<keyword evidence="3 7" id="KW-0812">Transmembrane</keyword>
<protein>
    <recommendedName>
        <fullName evidence="10">Rab5-interacting</fullName>
    </recommendedName>
</protein>
<keyword evidence="9" id="KW-1185">Reference proteome</keyword>
<evidence type="ECO:0000256" key="6">
    <source>
        <dbReference type="ARBA" id="ARBA00023136"/>
    </source>
</evidence>
<dbReference type="EMBL" id="JANBQF010000661">
    <property type="protein sequence ID" value="KAJ1999673.1"/>
    <property type="molecule type" value="Genomic_DNA"/>
</dbReference>
<proteinExistence type="inferred from homology"/>
<dbReference type="GO" id="GO:0005789">
    <property type="term" value="C:endoplasmic reticulum membrane"/>
    <property type="evidence" value="ECO:0007669"/>
    <property type="project" value="UniProtKB-SubCell"/>
</dbReference>
<keyword evidence="4" id="KW-0256">Endoplasmic reticulum</keyword>
<evidence type="ECO:0000256" key="3">
    <source>
        <dbReference type="ARBA" id="ARBA00022692"/>
    </source>
</evidence>
<evidence type="ECO:0008006" key="10">
    <source>
        <dbReference type="Google" id="ProtNLM"/>
    </source>
</evidence>
<dbReference type="GO" id="GO:0097250">
    <property type="term" value="P:mitochondrial respirasome assembly"/>
    <property type="evidence" value="ECO:0007669"/>
    <property type="project" value="InterPro"/>
</dbReference>
<dbReference type="InterPro" id="IPR029008">
    <property type="entry name" value="EMC6-like"/>
</dbReference>
<evidence type="ECO:0000256" key="2">
    <source>
        <dbReference type="ARBA" id="ARBA00009436"/>
    </source>
</evidence>